<dbReference type="EMBL" id="KZ293453">
    <property type="protein sequence ID" value="PBK64194.1"/>
    <property type="molecule type" value="Genomic_DNA"/>
</dbReference>
<evidence type="ECO:0000313" key="2">
    <source>
        <dbReference type="Proteomes" id="UP000218334"/>
    </source>
</evidence>
<dbReference type="Proteomes" id="UP000218334">
    <property type="component" value="Unassembled WGS sequence"/>
</dbReference>
<sequence length="176" mass="19796">MCSFSPADFMSKASRTAPATVHVMGGPPEQFQVHVHLSERSKPLVGDQDQRRLRQSRDWNGQVGRSKTGSDGAAASQATILGFGLVDRMAGSVVDMVFVHVLAEALTVGRTFMPKIYRTTQKFYLIMLIRGTNLQMKFQANRVHFFHVRKKYEDSSLDTSVQEPVAIRARYFCHNC</sequence>
<dbReference type="AlphaFoldDB" id="A0A2H3B5Q7"/>
<organism evidence="1 2">
    <name type="scientific">Armillaria solidipes</name>
    <dbReference type="NCBI Taxonomy" id="1076256"/>
    <lineage>
        <taxon>Eukaryota</taxon>
        <taxon>Fungi</taxon>
        <taxon>Dikarya</taxon>
        <taxon>Basidiomycota</taxon>
        <taxon>Agaricomycotina</taxon>
        <taxon>Agaricomycetes</taxon>
        <taxon>Agaricomycetidae</taxon>
        <taxon>Agaricales</taxon>
        <taxon>Marasmiineae</taxon>
        <taxon>Physalacriaceae</taxon>
        <taxon>Armillaria</taxon>
    </lineage>
</organism>
<protein>
    <submittedName>
        <fullName evidence="1">Uncharacterized protein</fullName>
    </submittedName>
</protein>
<evidence type="ECO:0000313" key="1">
    <source>
        <dbReference type="EMBL" id="PBK64194.1"/>
    </source>
</evidence>
<name>A0A2H3B5Q7_9AGAR</name>
<accession>A0A2H3B5Q7</accession>
<keyword evidence="2" id="KW-1185">Reference proteome</keyword>
<proteinExistence type="predicted"/>
<gene>
    <name evidence="1" type="ORF">ARMSODRAFT_476276</name>
</gene>
<reference evidence="2" key="1">
    <citation type="journal article" date="2017" name="Nat. Ecol. Evol.">
        <title>Genome expansion and lineage-specific genetic innovations in the forest pathogenic fungi Armillaria.</title>
        <authorList>
            <person name="Sipos G."/>
            <person name="Prasanna A.N."/>
            <person name="Walter M.C."/>
            <person name="O'Connor E."/>
            <person name="Balint B."/>
            <person name="Krizsan K."/>
            <person name="Kiss B."/>
            <person name="Hess J."/>
            <person name="Varga T."/>
            <person name="Slot J."/>
            <person name="Riley R."/>
            <person name="Boka B."/>
            <person name="Rigling D."/>
            <person name="Barry K."/>
            <person name="Lee J."/>
            <person name="Mihaltcheva S."/>
            <person name="LaButti K."/>
            <person name="Lipzen A."/>
            <person name="Waldron R."/>
            <person name="Moloney N.M."/>
            <person name="Sperisen C."/>
            <person name="Kredics L."/>
            <person name="Vagvoelgyi C."/>
            <person name="Patrignani A."/>
            <person name="Fitzpatrick D."/>
            <person name="Nagy I."/>
            <person name="Doyle S."/>
            <person name="Anderson J.B."/>
            <person name="Grigoriev I.V."/>
            <person name="Gueldener U."/>
            <person name="Muensterkoetter M."/>
            <person name="Nagy L.G."/>
        </authorList>
    </citation>
    <scope>NUCLEOTIDE SEQUENCE [LARGE SCALE GENOMIC DNA]</scope>
    <source>
        <strain evidence="2">28-4</strain>
    </source>
</reference>